<dbReference type="EMBL" id="KZ805375">
    <property type="protein sequence ID" value="PVI00346.1"/>
    <property type="molecule type" value="Genomic_DNA"/>
</dbReference>
<reference evidence="1 2" key="1">
    <citation type="journal article" date="2018" name="Sci. Rep.">
        <title>Comparative genomics provides insights into the lifestyle and reveals functional heterogeneity of dark septate endophytic fungi.</title>
        <authorList>
            <person name="Knapp D.G."/>
            <person name="Nemeth J.B."/>
            <person name="Barry K."/>
            <person name="Hainaut M."/>
            <person name="Henrissat B."/>
            <person name="Johnson J."/>
            <person name="Kuo A."/>
            <person name="Lim J.H.P."/>
            <person name="Lipzen A."/>
            <person name="Nolan M."/>
            <person name="Ohm R.A."/>
            <person name="Tamas L."/>
            <person name="Grigoriev I.V."/>
            <person name="Spatafora J.W."/>
            <person name="Nagy L.G."/>
            <person name="Kovacs G.M."/>
        </authorList>
    </citation>
    <scope>NUCLEOTIDE SEQUENCE [LARGE SCALE GENOMIC DNA]</scope>
    <source>
        <strain evidence="1 2">DSE2036</strain>
    </source>
</reference>
<evidence type="ECO:0000313" key="1">
    <source>
        <dbReference type="EMBL" id="PVI00346.1"/>
    </source>
</evidence>
<protein>
    <submittedName>
        <fullName evidence="1">Uncharacterized protein</fullName>
    </submittedName>
</protein>
<dbReference type="AlphaFoldDB" id="A0A2V1DQT4"/>
<keyword evidence="2" id="KW-1185">Reference proteome</keyword>
<proteinExistence type="predicted"/>
<evidence type="ECO:0000313" key="2">
    <source>
        <dbReference type="Proteomes" id="UP000244855"/>
    </source>
</evidence>
<organism evidence="1 2">
    <name type="scientific">Periconia macrospinosa</name>
    <dbReference type="NCBI Taxonomy" id="97972"/>
    <lineage>
        <taxon>Eukaryota</taxon>
        <taxon>Fungi</taxon>
        <taxon>Dikarya</taxon>
        <taxon>Ascomycota</taxon>
        <taxon>Pezizomycotina</taxon>
        <taxon>Dothideomycetes</taxon>
        <taxon>Pleosporomycetidae</taxon>
        <taxon>Pleosporales</taxon>
        <taxon>Massarineae</taxon>
        <taxon>Periconiaceae</taxon>
        <taxon>Periconia</taxon>
    </lineage>
</organism>
<dbReference type="Proteomes" id="UP000244855">
    <property type="component" value="Unassembled WGS sequence"/>
</dbReference>
<sequence>MKRWVSYYDDSRLPAASYVQPSDDTATRFHHNLAHGNRTGPVLSSRAVAEATWRDL</sequence>
<gene>
    <name evidence="1" type="ORF">DM02DRAFT_614442</name>
</gene>
<name>A0A2V1DQT4_9PLEO</name>
<accession>A0A2V1DQT4</accession>